<dbReference type="InParanoid" id="Q8SUW4"/>
<dbReference type="Proteomes" id="UP000000819">
    <property type="component" value="Chromosome VII"/>
</dbReference>
<dbReference type="EMBL" id="AL590447">
    <property type="protein sequence ID" value="CAD25679.1"/>
    <property type="molecule type" value="Genomic_DNA"/>
</dbReference>
<dbReference type="GeneID" id="859505"/>
<sequence length="220" mass="25068">MNLLLLATYAVGQMVTYELERVSERPADLDLVGAISDGKLSLDLYFKETEDNMVDPPFPLLIQKLKGISDLVMEKGDKTYRIVPFESIEISSGDGKKIYGKFREMVNMGNEVVATYISSGNNAGEDIYTRMTIIFSPSDEEDKIEKIYSGWSESCLLRILTPRLRVKQKKKILFVYLEDTGNKEGDGMYTAHWIDGEKFDDDALFKKEMLIFEEPGKEKD</sequence>
<protein>
    <submittedName>
        <fullName evidence="1">Uncharacterized protein</fullName>
    </submittedName>
</protein>
<accession>Q8SUW4</accession>
<dbReference type="OrthoDB" id="2192150at2759"/>
<dbReference type="AlphaFoldDB" id="Q8SUW4"/>
<reference evidence="1 2" key="2">
    <citation type="journal article" date="2009" name="BMC Genomics">
        <title>Identification of transcriptional signals in Encephalitozoon cuniculi widespread among Microsporidia phylum: support for accurate structural genome annotation.</title>
        <authorList>
            <person name="Peyretaillade E."/>
            <person name="Goncalves O."/>
            <person name="Terrat S."/>
            <person name="Dugat-Bony E."/>
            <person name="Wincker P."/>
            <person name="Cornman R.S."/>
            <person name="Evans J.D."/>
            <person name="Delbac F."/>
            <person name="Peyret P."/>
        </authorList>
    </citation>
    <scope>NUCLEOTIDE SEQUENCE [LARGE SCALE GENOMIC DNA]</scope>
    <source>
        <strain evidence="1 2">GB-M1</strain>
    </source>
</reference>
<proteinExistence type="predicted"/>
<organism evidence="1 2">
    <name type="scientific">Encephalitozoon cuniculi (strain GB-M1)</name>
    <name type="common">Microsporidian parasite</name>
    <dbReference type="NCBI Taxonomy" id="284813"/>
    <lineage>
        <taxon>Eukaryota</taxon>
        <taxon>Fungi</taxon>
        <taxon>Fungi incertae sedis</taxon>
        <taxon>Microsporidia</taxon>
        <taxon>Unikaryonidae</taxon>
        <taxon>Encephalitozoon</taxon>
    </lineage>
</organism>
<keyword evidence="2" id="KW-1185">Reference proteome</keyword>
<reference evidence="1 2" key="1">
    <citation type="journal article" date="2001" name="Nature">
        <title>Genome sequence and gene compaction of the eukaryote parasite Encephalitozoon cuniculi.</title>
        <authorList>
            <person name="Katinka M.D."/>
            <person name="Duprat S."/>
            <person name="Cornillot E."/>
            <person name="Metenier G."/>
            <person name="Thomarat F."/>
            <person name="Prensier G."/>
            <person name="Barbe V."/>
            <person name="Peyretaillade E."/>
            <person name="Brottier P."/>
            <person name="Wincker P."/>
            <person name="Delbac F."/>
            <person name="El Alaoui H."/>
            <person name="Peyret P."/>
            <person name="Saurin W."/>
            <person name="Gouy M."/>
            <person name="Weissenbach J."/>
            <person name="Vivares C.P."/>
        </authorList>
    </citation>
    <scope>NUCLEOTIDE SEQUENCE [LARGE SCALE GENOMIC DNA]</scope>
    <source>
        <strain evidence="1 2">GB-M1</strain>
    </source>
</reference>
<gene>
    <name evidence="1" type="ordered locus">ECU07_1470</name>
</gene>
<dbReference type="HOGENOM" id="CLU_1255982_0_0_1"/>
<dbReference type="KEGG" id="ecu:ECU07_1470"/>
<evidence type="ECO:0000313" key="1">
    <source>
        <dbReference type="EMBL" id="CAD25679.1"/>
    </source>
</evidence>
<evidence type="ECO:0000313" key="2">
    <source>
        <dbReference type="Proteomes" id="UP000000819"/>
    </source>
</evidence>
<dbReference type="VEuPathDB" id="MicrosporidiaDB:ECU07_1470"/>
<name>Q8SUW4_ENCCU</name>
<dbReference type="RefSeq" id="NP_586075.1">
    <property type="nucleotide sequence ID" value="NM_001041697.1"/>
</dbReference>